<evidence type="ECO:0000256" key="2">
    <source>
        <dbReference type="ARBA" id="ARBA00023002"/>
    </source>
</evidence>
<feature type="domain" description="TauD/TfdA-like" evidence="4">
    <location>
        <begin position="25"/>
        <end position="316"/>
    </location>
</feature>
<dbReference type="KEGG" id="mfy:HH212_17085"/>
<name>A0A7Z2VY13_9BURK</name>
<dbReference type="RefSeq" id="WP_170203556.1">
    <property type="nucleotide sequence ID" value="NZ_CP051685.1"/>
</dbReference>
<dbReference type="EMBL" id="CP051685">
    <property type="protein sequence ID" value="QJE01531.1"/>
    <property type="molecule type" value="Genomic_DNA"/>
</dbReference>
<evidence type="ECO:0000313" key="6">
    <source>
        <dbReference type="Proteomes" id="UP000502415"/>
    </source>
</evidence>
<keyword evidence="3" id="KW-0045">Antibiotic biosynthesis</keyword>
<dbReference type="Pfam" id="PF02668">
    <property type="entry name" value="TauD"/>
    <property type="match status" value="1"/>
</dbReference>
<evidence type="ECO:0000259" key="4">
    <source>
        <dbReference type="Pfam" id="PF02668"/>
    </source>
</evidence>
<keyword evidence="6" id="KW-1185">Reference proteome</keyword>
<dbReference type="GO" id="GO:0016706">
    <property type="term" value="F:2-oxoglutarate-dependent dioxygenase activity"/>
    <property type="evidence" value="ECO:0007669"/>
    <property type="project" value="UniProtKB-ARBA"/>
</dbReference>
<dbReference type="AlphaFoldDB" id="A0A7Z2VY13"/>
<evidence type="ECO:0000256" key="1">
    <source>
        <dbReference type="ARBA" id="ARBA00001954"/>
    </source>
</evidence>
<dbReference type="GO" id="GO:0017000">
    <property type="term" value="P:antibiotic biosynthetic process"/>
    <property type="evidence" value="ECO:0007669"/>
    <property type="project" value="UniProtKB-KW"/>
</dbReference>
<dbReference type="InterPro" id="IPR050411">
    <property type="entry name" value="AlphaKG_dependent_hydroxylases"/>
</dbReference>
<dbReference type="PANTHER" id="PTHR10696">
    <property type="entry name" value="GAMMA-BUTYROBETAINE HYDROXYLASE-RELATED"/>
    <property type="match status" value="1"/>
</dbReference>
<sequence>MNAMNDISVAALEELGGMPLMLRPGLDGMRLIEWAQARRDGIEALVAAHGALLLRGLPVHSSKQFGDLLTILFGDALIEYSYRSTPRTELRGNIYTATEYHADQSIPQHNENAYARSWAMRIGFLCLQPATVGGATPIADSRRVYQLIPAAVRERFERDGVMYVRNYSDLDLAWSEVFQTSDRGEVERFCDANGIGYEWLEDNCLRTVQVNPATALHPVSKVPVWFNQAHLFHVSSLDEAVRHSLVSVLGENRLPRNTYYGDGSPIEPETLALIRDAYEQTKVRFTWERGDLLLLDNMLYTHGRDPYMGERKVLVGMARPHCHRDA</sequence>
<accession>A0A7Z2VY13</accession>
<keyword evidence="2" id="KW-0560">Oxidoreductase</keyword>
<dbReference type="Gene3D" id="3.60.130.10">
    <property type="entry name" value="Clavaminate synthase-like"/>
    <property type="match status" value="1"/>
</dbReference>
<organism evidence="5 6">
    <name type="scientific">Massilia forsythiae</name>
    <dbReference type="NCBI Taxonomy" id="2728020"/>
    <lineage>
        <taxon>Bacteria</taxon>
        <taxon>Pseudomonadati</taxon>
        <taxon>Pseudomonadota</taxon>
        <taxon>Betaproteobacteria</taxon>
        <taxon>Burkholderiales</taxon>
        <taxon>Oxalobacteraceae</taxon>
        <taxon>Telluria group</taxon>
        <taxon>Massilia</taxon>
    </lineage>
</organism>
<dbReference type="InterPro" id="IPR042098">
    <property type="entry name" value="TauD-like_sf"/>
</dbReference>
<dbReference type="Proteomes" id="UP000502415">
    <property type="component" value="Chromosome"/>
</dbReference>
<protein>
    <submittedName>
        <fullName evidence="5">TauD/TfdA family dioxygenase</fullName>
    </submittedName>
</protein>
<comment type="cofactor">
    <cofactor evidence="1">
        <name>Fe(2+)</name>
        <dbReference type="ChEBI" id="CHEBI:29033"/>
    </cofactor>
</comment>
<evidence type="ECO:0000256" key="3">
    <source>
        <dbReference type="ARBA" id="ARBA00023194"/>
    </source>
</evidence>
<dbReference type="SUPFAM" id="SSF51197">
    <property type="entry name" value="Clavaminate synthase-like"/>
    <property type="match status" value="1"/>
</dbReference>
<dbReference type="PANTHER" id="PTHR10696:SF56">
    <property type="entry name" value="TAUD_TFDA-LIKE DOMAIN-CONTAINING PROTEIN"/>
    <property type="match status" value="1"/>
</dbReference>
<gene>
    <name evidence="5" type="ORF">HH212_17085</name>
</gene>
<reference evidence="5 6" key="1">
    <citation type="submission" date="2020-04" db="EMBL/GenBank/DDBJ databases">
        <title>Genome sequencing of novel species.</title>
        <authorList>
            <person name="Heo J."/>
            <person name="Kim S.-J."/>
            <person name="Kim J.-S."/>
            <person name="Hong S.-B."/>
            <person name="Kwon S.-W."/>
        </authorList>
    </citation>
    <scope>NUCLEOTIDE SEQUENCE [LARGE SCALE GENOMIC DNA]</scope>
    <source>
        <strain evidence="5 6">GN2-R2</strain>
    </source>
</reference>
<dbReference type="InterPro" id="IPR003819">
    <property type="entry name" value="TauD/TfdA-like"/>
</dbReference>
<keyword evidence="5" id="KW-0223">Dioxygenase</keyword>
<evidence type="ECO:0000313" key="5">
    <source>
        <dbReference type="EMBL" id="QJE01531.1"/>
    </source>
</evidence>
<proteinExistence type="predicted"/>